<feature type="coiled-coil region" evidence="7">
    <location>
        <begin position="134"/>
        <end position="162"/>
    </location>
</feature>
<dbReference type="EC" id="3.4.19.12" evidence="2"/>
<dbReference type="PANTHER" id="PTHR13367">
    <property type="entry name" value="UBIQUITIN THIOESTERASE"/>
    <property type="match status" value="1"/>
</dbReference>
<keyword evidence="3" id="KW-0645">Protease</keyword>
<comment type="catalytic activity">
    <reaction evidence="1">
        <text>Thiol-dependent hydrolysis of ester, thioester, amide, peptide and isopeptide bonds formed by the C-terminal Gly of ubiquitin (a 76-residue protein attached to proteins as an intracellular targeting signal).</text>
        <dbReference type="EC" id="3.4.19.12"/>
    </reaction>
</comment>
<feature type="domain" description="DUF3645" evidence="10">
    <location>
        <begin position="1905"/>
        <end position="1935"/>
    </location>
</feature>
<dbReference type="GeneID" id="54579525"/>
<evidence type="ECO:0000256" key="2">
    <source>
        <dbReference type="ARBA" id="ARBA00012759"/>
    </source>
</evidence>
<keyword evidence="5" id="KW-0378">Hydrolase</keyword>
<keyword evidence="4" id="KW-0833">Ubl conjugation pathway</keyword>
<sequence length="2646" mass="299832">MDGPPYDSLEARSRFVALADMAEIYLTAAEDVYRHIPEAQSMKILTVMELWVACDLYATNFYPALREYHTGFRPGMFNFLILPRKEDLTRLAALEYHLNKRQKDAKMGVPWEFVEGSTQPNSFAVRYYESCSELKTLHDRLRKAAESAKAAKEAEYGKLKDKFDARIREVNRAPPCHHDWYWSDCSICEERDTARRMSIQVFEEPLPDDELVAKTLVFELQLPEVYARWRDLTLRILTATTHPDPTANQPSQREPYLTQKHPVVANTLGPQGGARGFRFRPASTSVPSKSSHGTSILVSEAKEKIFTPHGYVYELYDTLTRKPIVPSQLLGQLHAGFAYPPPTTHEALRQYIVGTSHSENDVTAATTSSPELPSNMSRDEFKIFGTLRAGDLLQWRNILEQLLAPTLDFNKVDTLYLVLQTANEAGPSVGDGPLRQSHAILDDETFGLRLIDALEDAFARVSKNWDNHVSWCIYLSLATRLFSMSTRNTVRIHCLSFLSEIRHRAISCVRDLRKSIEESDSVQGRKNLSKQALLLALICHVTFDIGNALPVVLADVKEASILVAASIFIAELTAGEVPRDVSEIEVDPVMNLLLYRWRRLSYTAEDFLRGTIAHKPGIHTCLDIAVTEIWAEYAPPTEWTIAEEDDYRHVLSAAGKIEDERTSMHEFQYNLLTGQFLMDHMPISSLPQEYLIDDTYRRLFGERVIKVFPKKLEKTVFSAEKPQFEHFPIHFGKGDDGLIIRAEKGGQMYEFIPPRKLEGDFPPLLVSDYIHWWVEDKNTVEFRPLKKAWEPIGEAGGRHGFVLHLGVDDASPAQLKRNASTCLVGSRSKTWSTVTSIFQSIELPKFIHLMLIQDGHGTGCLEIELPRYGMRFSLLPGDTSITSNHYRGFSVDGSQSFGALVGLQSKLVLKFKASGLRAVVVPHGKLCFAKEQSGHASSWVHTGDRRPIKHHFLQIDTTLGQLNDGGALGNKLFLVYLHAITSHCLPDPLTGRTGTEEALRILNTAAVKSFDRLRKGPESLLRQIAGLSPRRFLTVLADGRVATAIWSQLSMLAQDDAFYVSVQAILNHARRCQFFFREKHKGGKVEIEKLGTSQDELVRRSLNRAATFRVAQFGAEEFTTSHDEDYKARDENTGSPAGLRSYSVANLNLDEAGEHFHDRYRLTMFFAALSFAEETDAGIIQLLLTFAMSHAVRNLPVPVQESELRLTDGAVTEVKRLTQLIKKHAWGQNVWRWRFEPDKSAAVTDLVNALSRQDPCDNIDEPADASRYRKYLPLDAIMADVRDLFSSWSRNGKYMAYLRNAIDKARSLKQQEIEVEETRRTITIAGAQQGDDRRRSVSVDDLFAQNPPEISPLQPEQFEAYILRSKHDDNTTELRVSRLRKILSEDCQDGPEHRSKYVERLQHSIDEFTNQSVRLPSRPSLDGFLKDDFKERTAGHLADCQVAVEKMRTDITHTLKQSPNAAGRGAFLGPLQPRITTILLLEHLTPRRHRPTSPEWKQAIMSFAYSIRVLQRAERLARAAGLPADLARDEVLRELNDTASMKLEGVQPKDPDWDRMKHPESLLLEVENGIFIRPVQESIARHMLQGYTVQPRDLGHAVMQLNMGEGKSSVIIPIVAAALADSALVRVVVTKPQFGLMMQILAHKLGRLLNRRIYTLPVSRKLKLDKEGANVLVDLCDECKRNGGILLLQVDHILSLRLLGLEAIIKNSDGTTGSTILEGLSQLEDHSRDIIDEADEVFNPRYELTYAMGTQQNLNFGRQRWQLIQDVLSVLAKAAERLHKNGQRGLEFDEREGLHRAFPKTRITQNSTALVLAKAVAEEICIEGLEGLSKVALHSDRTLSQTLLEYITKADPDQSIVKEMERGFMSKTTRPYALLLRGLLALGVLGFVLQKRWTVNYGLSEERRPRTGVAVPYVAKDWPSPRSEFSHPDVVILCTCLSYYYRGLTDGELMEAFRYLRNRSDGGSSEYSAWIKDNKNIPVELRHLTSINLKDNKQCANGIFNHLRFTKRVIDYYLSNILFARQMREFPEKLSASPWDLTGRRKHLLTGFSGTNDSRDMLPLPVRYLDLQPYTNAAVLDCLLRPENTVRRIDMTTKGKQSAAEFILDQLSKSSPEIRVILDVGAQLLDMNNLEVANAWLHKADTAEAVIVFDGKGNLVVVTKDGRTEAFLASPYSMHTSACLVFLDEAHTRGTDLKLPPHYRASVTLGPNVTKDKLVQACMRMRMLGRGQSIEFLVSDEIAEKVTSLNGVQKNDELRVMHILRWAIRETWRESEKSIGLYAMQGIRHQVHEVLWKDLRNSTVAMRKQFAHKFLEKEAQTLAQRYSPPKRENIFKRETARPLLEARREELKLIEKRCGSFGVISMHPTRAGEEQERELAPEREEQRQLQKPVALAPLRPDLHDDVLKFARCGIIDTDRLSEAFIPAFKIFEASSVRGQKVLSQFPCDLLATREFARTVDSQQSRKFISDHYLRPVHWVMTSTTKDGNVAHMVLLSSWEANELLLKFTKDGYNDHVRLHMYAPRVSPLLRSLEDLALYTTPALPHNWVVPLQLIRLLNLFAGQLFLRSYAEYTYVCDFLGLPHRLDGNALPDMKTDGFLGDNKHADCPFSESPVPFLRALLQDICRDNQDIKGTDMGRILAGDLLTEDDF</sequence>
<dbReference type="Pfam" id="PF12340">
    <property type="entry name" value="DUF3638"/>
    <property type="match status" value="1"/>
</dbReference>
<dbReference type="GO" id="GO:0006508">
    <property type="term" value="P:proteolysis"/>
    <property type="evidence" value="ECO:0007669"/>
    <property type="project" value="UniProtKB-KW"/>
</dbReference>
<evidence type="ECO:0000259" key="9">
    <source>
        <dbReference type="Pfam" id="PF12340"/>
    </source>
</evidence>
<dbReference type="OrthoDB" id="3182339at2759"/>
<organism evidence="11 12">
    <name type="scientific">Trematosphaeria pertusa</name>
    <dbReference type="NCBI Taxonomy" id="390896"/>
    <lineage>
        <taxon>Eukaryota</taxon>
        <taxon>Fungi</taxon>
        <taxon>Dikarya</taxon>
        <taxon>Ascomycota</taxon>
        <taxon>Pezizomycotina</taxon>
        <taxon>Dothideomycetes</taxon>
        <taxon>Pleosporomycetidae</taxon>
        <taxon>Pleosporales</taxon>
        <taxon>Massarineae</taxon>
        <taxon>Trematosphaeriaceae</taxon>
        <taxon>Trematosphaeria</taxon>
    </lineage>
</organism>
<evidence type="ECO:0000256" key="7">
    <source>
        <dbReference type="SAM" id="Coils"/>
    </source>
</evidence>
<keyword evidence="7" id="KW-0175">Coiled coil</keyword>
<dbReference type="EMBL" id="ML987208">
    <property type="protein sequence ID" value="KAF2242235.1"/>
    <property type="molecule type" value="Genomic_DNA"/>
</dbReference>
<reference evidence="11" key="1">
    <citation type="journal article" date="2020" name="Stud. Mycol.">
        <title>101 Dothideomycetes genomes: a test case for predicting lifestyles and emergence of pathogens.</title>
        <authorList>
            <person name="Haridas S."/>
            <person name="Albert R."/>
            <person name="Binder M."/>
            <person name="Bloem J."/>
            <person name="Labutti K."/>
            <person name="Salamov A."/>
            <person name="Andreopoulos B."/>
            <person name="Baker S."/>
            <person name="Barry K."/>
            <person name="Bills G."/>
            <person name="Bluhm B."/>
            <person name="Cannon C."/>
            <person name="Castanera R."/>
            <person name="Culley D."/>
            <person name="Daum C."/>
            <person name="Ezra D."/>
            <person name="Gonzalez J."/>
            <person name="Henrissat B."/>
            <person name="Kuo A."/>
            <person name="Liang C."/>
            <person name="Lipzen A."/>
            <person name="Lutzoni F."/>
            <person name="Magnuson J."/>
            <person name="Mondo S."/>
            <person name="Nolan M."/>
            <person name="Ohm R."/>
            <person name="Pangilinan J."/>
            <person name="Park H.-J."/>
            <person name="Ramirez L."/>
            <person name="Alfaro M."/>
            <person name="Sun H."/>
            <person name="Tritt A."/>
            <person name="Yoshinaga Y."/>
            <person name="Zwiers L.-H."/>
            <person name="Turgeon B."/>
            <person name="Goodwin S."/>
            <person name="Spatafora J."/>
            <person name="Crous P."/>
            <person name="Grigoriev I."/>
        </authorList>
    </citation>
    <scope>NUCLEOTIDE SEQUENCE</scope>
    <source>
        <strain evidence="11">CBS 122368</strain>
    </source>
</reference>
<evidence type="ECO:0000256" key="5">
    <source>
        <dbReference type="ARBA" id="ARBA00022801"/>
    </source>
</evidence>
<evidence type="ECO:0000256" key="3">
    <source>
        <dbReference type="ARBA" id="ARBA00022670"/>
    </source>
</evidence>
<feature type="domain" description="DUF3638" evidence="9">
    <location>
        <begin position="1552"/>
        <end position="1778"/>
    </location>
</feature>
<evidence type="ECO:0000256" key="1">
    <source>
        <dbReference type="ARBA" id="ARBA00000707"/>
    </source>
</evidence>
<dbReference type="RefSeq" id="XP_033677239.1">
    <property type="nucleotide sequence ID" value="XM_033826195.1"/>
</dbReference>
<dbReference type="Pfam" id="PF12359">
    <property type="entry name" value="DUF3645"/>
    <property type="match status" value="1"/>
</dbReference>
<feature type="compositionally biased region" description="Basic and acidic residues" evidence="8">
    <location>
        <begin position="2366"/>
        <end position="2384"/>
    </location>
</feature>
<accession>A0A6A6HVN6</accession>
<evidence type="ECO:0000259" key="10">
    <source>
        <dbReference type="Pfam" id="PF12359"/>
    </source>
</evidence>
<keyword evidence="12" id="KW-1185">Reference proteome</keyword>
<dbReference type="PANTHER" id="PTHR13367:SF34">
    <property type="match status" value="1"/>
</dbReference>
<dbReference type="Proteomes" id="UP000800094">
    <property type="component" value="Unassembled WGS sequence"/>
</dbReference>
<gene>
    <name evidence="11" type="ORF">BU26DRAFT_494697</name>
</gene>
<dbReference type="InterPro" id="IPR051346">
    <property type="entry name" value="OTU_Deubiquitinase"/>
</dbReference>
<keyword evidence="6" id="KW-0788">Thiol protease</keyword>
<evidence type="ECO:0000313" key="11">
    <source>
        <dbReference type="EMBL" id="KAF2242235.1"/>
    </source>
</evidence>
<name>A0A6A6HVN6_9PLEO</name>
<protein>
    <recommendedName>
        <fullName evidence="2">ubiquitinyl hydrolase 1</fullName>
        <ecNumber evidence="2">3.4.19.12</ecNumber>
    </recommendedName>
</protein>
<dbReference type="InterPro" id="IPR022099">
    <property type="entry name" value="DUF3638"/>
</dbReference>
<evidence type="ECO:0000256" key="6">
    <source>
        <dbReference type="ARBA" id="ARBA00022807"/>
    </source>
</evidence>
<dbReference type="InterPro" id="IPR022105">
    <property type="entry name" value="DUF3645"/>
</dbReference>
<feature type="non-terminal residue" evidence="11">
    <location>
        <position position="2646"/>
    </location>
</feature>
<proteinExistence type="predicted"/>
<feature type="region of interest" description="Disordered" evidence="8">
    <location>
        <begin position="2365"/>
        <end position="2386"/>
    </location>
</feature>
<evidence type="ECO:0000256" key="8">
    <source>
        <dbReference type="SAM" id="MobiDB-lite"/>
    </source>
</evidence>
<dbReference type="GO" id="GO:0004843">
    <property type="term" value="F:cysteine-type deubiquitinase activity"/>
    <property type="evidence" value="ECO:0007669"/>
    <property type="project" value="UniProtKB-EC"/>
</dbReference>
<evidence type="ECO:0000313" key="12">
    <source>
        <dbReference type="Proteomes" id="UP000800094"/>
    </source>
</evidence>
<evidence type="ECO:0000256" key="4">
    <source>
        <dbReference type="ARBA" id="ARBA00022786"/>
    </source>
</evidence>